<dbReference type="GO" id="GO:0099078">
    <property type="term" value="C:BORC complex"/>
    <property type="evidence" value="ECO:0007669"/>
    <property type="project" value="TreeGrafter"/>
</dbReference>
<evidence type="ECO:0000313" key="7">
    <source>
        <dbReference type="RefSeq" id="XP_018008490.1"/>
    </source>
</evidence>
<dbReference type="GO" id="GO:0005765">
    <property type="term" value="C:lysosomal membrane"/>
    <property type="evidence" value="ECO:0007669"/>
    <property type="project" value="UniProtKB-SubCell"/>
</dbReference>
<proteinExistence type="inferred from homology"/>
<dbReference type="InterPro" id="IPR019320">
    <property type="entry name" value="BORCS8"/>
</dbReference>
<comment type="subcellular location">
    <subcellularLocation>
        <location evidence="1">Lysosome membrane</location>
    </subcellularLocation>
</comment>
<feature type="region of interest" description="Disordered" evidence="5">
    <location>
        <begin position="184"/>
        <end position="275"/>
    </location>
</feature>
<evidence type="ECO:0000313" key="6">
    <source>
        <dbReference type="Proteomes" id="UP000694843"/>
    </source>
</evidence>
<evidence type="ECO:0000256" key="2">
    <source>
        <dbReference type="ARBA" id="ARBA00010463"/>
    </source>
</evidence>
<feature type="region of interest" description="Disordered" evidence="5">
    <location>
        <begin position="114"/>
        <end position="140"/>
    </location>
</feature>
<evidence type="ECO:0000256" key="1">
    <source>
        <dbReference type="ARBA" id="ARBA00004656"/>
    </source>
</evidence>
<protein>
    <submittedName>
        <fullName evidence="7">Uncharacterized protein LOC108666179</fullName>
    </submittedName>
</protein>
<dbReference type="PANTHER" id="PTHR21146:SF0">
    <property type="entry name" value="BLOC-1-RELATED COMPLEX SUBUNIT 8"/>
    <property type="match status" value="1"/>
</dbReference>
<comment type="similarity">
    <text evidence="2">Belongs to the BORCS8 family.</text>
</comment>
<dbReference type="AlphaFoldDB" id="A0A8B7N4I0"/>
<dbReference type="OrthoDB" id="10044187at2759"/>
<keyword evidence="4" id="KW-0458">Lysosome</keyword>
<dbReference type="Proteomes" id="UP000694843">
    <property type="component" value="Unplaced"/>
</dbReference>
<dbReference type="KEGG" id="hazt:108666179"/>
<gene>
    <name evidence="7" type="primary">LOC108666179</name>
</gene>
<evidence type="ECO:0000256" key="5">
    <source>
        <dbReference type="SAM" id="MobiDB-lite"/>
    </source>
</evidence>
<reference evidence="7" key="1">
    <citation type="submission" date="2025-08" db="UniProtKB">
        <authorList>
            <consortium name="RefSeq"/>
        </authorList>
    </citation>
    <scope>IDENTIFICATION</scope>
    <source>
        <tissue evidence="7">Whole organism</tissue>
    </source>
</reference>
<dbReference type="GeneID" id="108666179"/>
<dbReference type="RefSeq" id="XP_018008490.1">
    <property type="nucleotide sequence ID" value="XM_018153001.2"/>
</dbReference>
<accession>A0A8B7N4I0</accession>
<dbReference type="Pfam" id="PF10167">
    <property type="entry name" value="BORCS8"/>
    <property type="match status" value="1"/>
</dbReference>
<evidence type="ECO:0000256" key="4">
    <source>
        <dbReference type="ARBA" id="ARBA00023228"/>
    </source>
</evidence>
<evidence type="ECO:0000256" key="3">
    <source>
        <dbReference type="ARBA" id="ARBA00023136"/>
    </source>
</evidence>
<name>A0A8B7N4I0_HYAAZ</name>
<keyword evidence="6" id="KW-1185">Reference proteome</keyword>
<dbReference type="PANTHER" id="PTHR21146">
    <property type="entry name" value="MEF2B PROTEIN"/>
    <property type="match status" value="1"/>
</dbReference>
<organism evidence="6 7">
    <name type="scientific">Hyalella azteca</name>
    <name type="common">Amphipod</name>
    <dbReference type="NCBI Taxonomy" id="294128"/>
    <lineage>
        <taxon>Eukaryota</taxon>
        <taxon>Metazoa</taxon>
        <taxon>Ecdysozoa</taxon>
        <taxon>Arthropoda</taxon>
        <taxon>Crustacea</taxon>
        <taxon>Multicrustacea</taxon>
        <taxon>Malacostraca</taxon>
        <taxon>Eumalacostraca</taxon>
        <taxon>Peracarida</taxon>
        <taxon>Amphipoda</taxon>
        <taxon>Senticaudata</taxon>
        <taxon>Talitrida</taxon>
        <taxon>Talitroidea</taxon>
        <taxon>Hyalellidae</taxon>
        <taxon>Hyalella</taxon>
    </lineage>
</organism>
<sequence>MGSTQPLKPPVDPELDVKVKKGVERISENLHISANEPSLALYRLQEHVRRAAPPTVARRHHVTQLHSQLQGTCYDVEYALSAVQGMQEAKPILTSMQELLKEAVFHRQLLKYEQKRRRKQSPSMYKRLSSHLPSLELPDFPDLPDALRETANRVETAIHNARSNHETASRHSLNAASIAATSVVNKPSIPSKPPGPANAKNSDNSRDGAACAQNSDNSRDGAACSKNSDDNSRDGAACSKNSDDNSRDGAACSKNSDDNSRDVAACSKNSDNSRDGAACTWTQLKSSGVQDIAENDHDQMKDKVDVVVLSCNENIKDETYDQSTPCHSSRNKAKEVEDSVVKASQVTEVIDPDDEYDCLM</sequence>
<keyword evidence="3" id="KW-0472">Membrane</keyword>